<proteinExistence type="predicted"/>
<keyword evidence="1" id="KW-0805">Transcription regulation</keyword>
<dbReference type="Pfam" id="PF07729">
    <property type="entry name" value="FCD"/>
    <property type="match status" value="1"/>
</dbReference>
<evidence type="ECO:0000313" key="6">
    <source>
        <dbReference type="Proteomes" id="UP001597145"/>
    </source>
</evidence>
<evidence type="ECO:0000313" key="5">
    <source>
        <dbReference type="EMBL" id="MFD1531002.1"/>
    </source>
</evidence>
<accession>A0ABW4FL17</accession>
<dbReference type="SUPFAM" id="SSF46785">
    <property type="entry name" value="Winged helix' DNA-binding domain"/>
    <property type="match status" value="1"/>
</dbReference>
<sequence length="228" mass="25588">MTYDTRLATAVVPAPAKAADVYERVKALIMDSRLAPGVKINIDAVARDLEVSHTPLREALARLEADGLAVKHARRGYTAAPLLSRAELDELYDLRLLLEPYAAARAAERITDFGVERLEAELATFDQAPEDEGYQAYGALAAHDRRLHDLVLELAGNETVRTCFNRTHAHLHLYRLYYGGRTGNEAISEHRALADALTARDPRAAAERMREHLERSRDRLHRIFDSRP</sequence>
<gene>
    <name evidence="5" type="ORF">ACFSCY_16285</name>
</gene>
<feature type="domain" description="HTH gntR-type" evidence="4">
    <location>
        <begin position="15"/>
        <end position="82"/>
    </location>
</feature>
<dbReference type="Proteomes" id="UP001597145">
    <property type="component" value="Unassembled WGS sequence"/>
</dbReference>
<dbReference type="Gene3D" id="1.10.10.10">
    <property type="entry name" value="Winged helix-like DNA-binding domain superfamily/Winged helix DNA-binding domain"/>
    <property type="match status" value="1"/>
</dbReference>
<dbReference type="SUPFAM" id="SSF48008">
    <property type="entry name" value="GntR ligand-binding domain-like"/>
    <property type="match status" value="1"/>
</dbReference>
<evidence type="ECO:0000256" key="2">
    <source>
        <dbReference type="ARBA" id="ARBA00023125"/>
    </source>
</evidence>
<dbReference type="InterPro" id="IPR008920">
    <property type="entry name" value="TF_FadR/GntR_C"/>
</dbReference>
<comment type="caution">
    <text evidence="5">The sequence shown here is derived from an EMBL/GenBank/DDBJ whole genome shotgun (WGS) entry which is preliminary data.</text>
</comment>
<dbReference type="InterPro" id="IPR036388">
    <property type="entry name" value="WH-like_DNA-bd_sf"/>
</dbReference>
<name>A0ABW4FL17_9PSEU</name>
<dbReference type="PANTHER" id="PTHR43537:SF24">
    <property type="entry name" value="GLUCONATE OPERON TRANSCRIPTIONAL REPRESSOR"/>
    <property type="match status" value="1"/>
</dbReference>
<dbReference type="InterPro" id="IPR011711">
    <property type="entry name" value="GntR_C"/>
</dbReference>
<dbReference type="PANTHER" id="PTHR43537">
    <property type="entry name" value="TRANSCRIPTIONAL REGULATOR, GNTR FAMILY"/>
    <property type="match status" value="1"/>
</dbReference>
<keyword evidence="6" id="KW-1185">Reference proteome</keyword>
<evidence type="ECO:0000256" key="1">
    <source>
        <dbReference type="ARBA" id="ARBA00023015"/>
    </source>
</evidence>
<dbReference type="EMBL" id="JBHUCP010000009">
    <property type="protein sequence ID" value="MFD1531002.1"/>
    <property type="molecule type" value="Genomic_DNA"/>
</dbReference>
<dbReference type="RefSeq" id="WP_343971142.1">
    <property type="nucleotide sequence ID" value="NZ_BAAAJG010000002.1"/>
</dbReference>
<organism evidence="5 6">
    <name type="scientific">Pseudonocardia aurantiaca</name>
    <dbReference type="NCBI Taxonomy" id="75290"/>
    <lineage>
        <taxon>Bacteria</taxon>
        <taxon>Bacillati</taxon>
        <taxon>Actinomycetota</taxon>
        <taxon>Actinomycetes</taxon>
        <taxon>Pseudonocardiales</taxon>
        <taxon>Pseudonocardiaceae</taxon>
        <taxon>Pseudonocardia</taxon>
    </lineage>
</organism>
<evidence type="ECO:0000259" key="4">
    <source>
        <dbReference type="PROSITE" id="PS50949"/>
    </source>
</evidence>
<dbReference type="Pfam" id="PF00392">
    <property type="entry name" value="GntR"/>
    <property type="match status" value="1"/>
</dbReference>
<dbReference type="SMART" id="SM00345">
    <property type="entry name" value="HTH_GNTR"/>
    <property type="match status" value="1"/>
</dbReference>
<dbReference type="PROSITE" id="PS50949">
    <property type="entry name" value="HTH_GNTR"/>
    <property type="match status" value="1"/>
</dbReference>
<dbReference type="Gene3D" id="1.20.120.530">
    <property type="entry name" value="GntR ligand-binding domain-like"/>
    <property type="match status" value="1"/>
</dbReference>
<keyword evidence="3" id="KW-0804">Transcription</keyword>
<keyword evidence="2" id="KW-0238">DNA-binding</keyword>
<reference evidence="6" key="1">
    <citation type="journal article" date="2019" name="Int. J. Syst. Evol. Microbiol.">
        <title>The Global Catalogue of Microorganisms (GCM) 10K type strain sequencing project: providing services to taxonomists for standard genome sequencing and annotation.</title>
        <authorList>
            <consortium name="The Broad Institute Genomics Platform"/>
            <consortium name="The Broad Institute Genome Sequencing Center for Infectious Disease"/>
            <person name="Wu L."/>
            <person name="Ma J."/>
        </authorList>
    </citation>
    <scope>NUCLEOTIDE SEQUENCE [LARGE SCALE GENOMIC DNA]</scope>
    <source>
        <strain evidence="6">JCM 12165</strain>
    </source>
</reference>
<dbReference type="SMART" id="SM00895">
    <property type="entry name" value="FCD"/>
    <property type="match status" value="1"/>
</dbReference>
<dbReference type="InterPro" id="IPR000524">
    <property type="entry name" value="Tscrpt_reg_HTH_GntR"/>
</dbReference>
<evidence type="ECO:0000256" key="3">
    <source>
        <dbReference type="ARBA" id="ARBA00023163"/>
    </source>
</evidence>
<dbReference type="InterPro" id="IPR036390">
    <property type="entry name" value="WH_DNA-bd_sf"/>
</dbReference>
<protein>
    <submittedName>
        <fullName evidence="5">GntR family transcriptional regulator</fullName>
    </submittedName>
</protein>